<dbReference type="EMBL" id="JAMTCK010000005">
    <property type="protein sequence ID" value="MCP2165865.1"/>
    <property type="molecule type" value="Genomic_DNA"/>
</dbReference>
<accession>A0AAE3GD26</accession>
<keyword evidence="5" id="KW-1185">Reference proteome</keyword>
<dbReference type="NCBIfam" id="TIGR00996">
    <property type="entry name" value="Mtu_fam_mce"/>
    <property type="match status" value="1"/>
</dbReference>
<dbReference type="InterPro" id="IPR005693">
    <property type="entry name" value="Mce"/>
</dbReference>
<reference evidence="4" key="1">
    <citation type="submission" date="2022-06" db="EMBL/GenBank/DDBJ databases">
        <title>Genomic Encyclopedia of Archaeal and Bacterial Type Strains, Phase II (KMG-II): from individual species to whole genera.</title>
        <authorList>
            <person name="Goeker M."/>
        </authorList>
    </citation>
    <scope>NUCLEOTIDE SEQUENCE</scope>
    <source>
        <strain evidence="4">DSM 43935</strain>
    </source>
</reference>
<dbReference type="InterPro" id="IPR003399">
    <property type="entry name" value="Mce/MlaD"/>
</dbReference>
<evidence type="ECO:0000313" key="4">
    <source>
        <dbReference type="EMBL" id="MCP2165865.1"/>
    </source>
</evidence>
<evidence type="ECO:0000259" key="2">
    <source>
        <dbReference type="Pfam" id="PF02470"/>
    </source>
</evidence>
<feature type="compositionally biased region" description="Polar residues" evidence="1">
    <location>
        <begin position="362"/>
        <end position="374"/>
    </location>
</feature>
<dbReference type="Pfam" id="PF11887">
    <property type="entry name" value="Mce4_CUP1"/>
    <property type="match status" value="1"/>
</dbReference>
<name>A0AAE3GD26_9PSEU</name>
<dbReference type="Pfam" id="PF02470">
    <property type="entry name" value="MlaD"/>
    <property type="match status" value="1"/>
</dbReference>
<feature type="compositionally biased region" description="Low complexity" evidence="1">
    <location>
        <begin position="377"/>
        <end position="398"/>
    </location>
</feature>
<protein>
    <submittedName>
        <fullName evidence="4">Phospholipid/cholesterol/gamma-HCH transport system substrate-binding protein</fullName>
    </submittedName>
</protein>
<dbReference type="RefSeq" id="WP_253771097.1">
    <property type="nucleotide sequence ID" value="NZ_JAMTCK010000005.1"/>
</dbReference>
<feature type="domain" description="Mce/MlaD" evidence="2">
    <location>
        <begin position="28"/>
        <end position="103"/>
    </location>
</feature>
<feature type="compositionally biased region" description="Polar residues" evidence="1">
    <location>
        <begin position="325"/>
        <end position="336"/>
    </location>
</feature>
<feature type="region of interest" description="Disordered" evidence="1">
    <location>
        <begin position="321"/>
        <end position="415"/>
    </location>
</feature>
<dbReference type="PANTHER" id="PTHR33371">
    <property type="entry name" value="INTERMEMBRANE PHOSPHOLIPID TRANSPORT SYSTEM BINDING PROTEIN MLAD-RELATED"/>
    <property type="match status" value="1"/>
</dbReference>
<comment type="caution">
    <text evidence="4">The sequence shown here is derived from an EMBL/GenBank/DDBJ whole genome shotgun (WGS) entry which is preliminary data.</text>
</comment>
<gene>
    <name evidence="4" type="ORF">LX83_002723</name>
</gene>
<dbReference type="InterPro" id="IPR024516">
    <property type="entry name" value="Mce_C"/>
</dbReference>
<organism evidence="4 5">
    <name type="scientific">Goodfellowiella coeruleoviolacea</name>
    <dbReference type="NCBI Taxonomy" id="334858"/>
    <lineage>
        <taxon>Bacteria</taxon>
        <taxon>Bacillati</taxon>
        <taxon>Actinomycetota</taxon>
        <taxon>Actinomycetes</taxon>
        <taxon>Pseudonocardiales</taxon>
        <taxon>Pseudonocardiaceae</taxon>
        <taxon>Goodfellowiella</taxon>
    </lineage>
</organism>
<evidence type="ECO:0000259" key="3">
    <source>
        <dbReference type="Pfam" id="PF11887"/>
    </source>
</evidence>
<proteinExistence type="predicted"/>
<feature type="domain" description="Mammalian cell entry C-terminal" evidence="3">
    <location>
        <begin position="111"/>
        <end position="267"/>
    </location>
</feature>
<sequence length="415" mass="42275">MFVVVALLGISYVSARYAGLDRVWGGGGYVVRVRLADSGGIFSDAEVTYRGVGVGRVGPLRLTEHGVEVDLAIDSSAPAIPDDVEAVVANRSAVGEQYVDLRPRRDGGPFLAEGAVIEQADTRTPLPVETLLADVDALAASVPADALRTVVDELDTAFSGTGPDLAVLLDATRDVTGTASAHLPQTTGLLTDGHTVLATQNDQADAIRSFSGDLRLLTEQLKNSDSDLRRLISAAPPAAAQLSGLLADSGRNLGVLAANLLTTATVVLPRLDGVEQVLVTYPAVLVGGFTVAPDDGTAHFGLALNVFDPLPCTQGYERTTIRAGTDTSPAPPNTQAYCALGRGSNSTVRGAQNAPYGGQPGPVSTTRDATTPGGTAQGSAPQGGTPQGPTGQQSTPAPASRGGATSLGQLLGLPG</sequence>
<dbReference type="GO" id="GO:0005576">
    <property type="term" value="C:extracellular region"/>
    <property type="evidence" value="ECO:0007669"/>
    <property type="project" value="TreeGrafter"/>
</dbReference>
<dbReference type="AlphaFoldDB" id="A0AAE3GD26"/>
<evidence type="ECO:0000256" key="1">
    <source>
        <dbReference type="SAM" id="MobiDB-lite"/>
    </source>
</evidence>
<evidence type="ECO:0000313" key="5">
    <source>
        <dbReference type="Proteomes" id="UP001206128"/>
    </source>
</evidence>
<dbReference type="Proteomes" id="UP001206128">
    <property type="component" value="Unassembled WGS sequence"/>
</dbReference>
<dbReference type="InterPro" id="IPR052336">
    <property type="entry name" value="MlaD_Phospholipid_Transporter"/>
</dbReference>
<dbReference type="PANTHER" id="PTHR33371:SF16">
    <property type="entry name" value="MCE-FAMILY PROTEIN MCE3F"/>
    <property type="match status" value="1"/>
</dbReference>